<dbReference type="RefSeq" id="WP_296939693.1">
    <property type="nucleotide sequence ID" value="NZ_LT599032.1"/>
</dbReference>
<protein>
    <recommendedName>
        <fullName evidence="3">DUF3278 domain-containing protein</fullName>
    </recommendedName>
</protein>
<feature type="transmembrane region" description="Helical" evidence="1">
    <location>
        <begin position="146"/>
        <end position="168"/>
    </location>
</feature>
<evidence type="ECO:0000256" key="1">
    <source>
        <dbReference type="SAM" id="Phobius"/>
    </source>
</evidence>
<evidence type="ECO:0008006" key="3">
    <source>
        <dbReference type="Google" id="ProtNLM"/>
    </source>
</evidence>
<keyword evidence="1" id="KW-1133">Transmembrane helix</keyword>
<name>A0A212J9S8_9BACT</name>
<gene>
    <name evidence="2" type="ORF">KL86DYS1_11588</name>
</gene>
<accession>A0A212J9S8</accession>
<dbReference type="AlphaFoldDB" id="A0A212J9S8"/>
<keyword evidence="1" id="KW-0472">Membrane</keyword>
<dbReference type="EMBL" id="FLUM01000001">
    <property type="protein sequence ID" value="SBV96207.1"/>
    <property type="molecule type" value="Genomic_DNA"/>
</dbReference>
<reference evidence="2" key="1">
    <citation type="submission" date="2016-04" db="EMBL/GenBank/DDBJ databases">
        <authorList>
            <person name="Evans L.H."/>
            <person name="Alamgir A."/>
            <person name="Owens N."/>
            <person name="Weber N.D."/>
            <person name="Virtaneva K."/>
            <person name="Barbian K."/>
            <person name="Babar A."/>
            <person name="Rosenke K."/>
        </authorList>
    </citation>
    <scope>NUCLEOTIDE SEQUENCE</scope>
    <source>
        <strain evidence="2">86-1</strain>
    </source>
</reference>
<proteinExistence type="predicted"/>
<feature type="transmembrane region" description="Helical" evidence="1">
    <location>
        <begin position="68"/>
        <end position="84"/>
    </location>
</feature>
<feature type="transmembrane region" description="Helical" evidence="1">
    <location>
        <begin position="117"/>
        <end position="134"/>
    </location>
</feature>
<feature type="transmembrane region" description="Helical" evidence="1">
    <location>
        <begin position="45"/>
        <end position="62"/>
    </location>
</feature>
<organism evidence="2">
    <name type="scientific">uncultured Dysgonomonas sp</name>
    <dbReference type="NCBI Taxonomy" id="206096"/>
    <lineage>
        <taxon>Bacteria</taxon>
        <taxon>Pseudomonadati</taxon>
        <taxon>Bacteroidota</taxon>
        <taxon>Bacteroidia</taxon>
        <taxon>Bacteroidales</taxon>
        <taxon>Dysgonomonadaceae</taxon>
        <taxon>Dysgonomonas</taxon>
        <taxon>environmental samples</taxon>
    </lineage>
</organism>
<evidence type="ECO:0000313" key="2">
    <source>
        <dbReference type="EMBL" id="SBV96207.1"/>
    </source>
</evidence>
<sequence>MDLDNIKKKWQETEIKPTIDNEKIQKMISNEGRSAFNSLIRYERIGIILLVLCIPMIFALSLRHTPVIVFYLFSVVIFLAWQVYKFKKLRGISLSEMSITEISGHFYWYRKAILKEFVVGLVWIIFFFILFGYFELLDDTDYFYKHLTILIISVLIGLVLAIAIYKIVYWNNIKKMELSIREVQEFEKDNK</sequence>
<keyword evidence="1" id="KW-0812">Transmembrane</keyword>